<feature type="transmembrane region" description="Helical" evidence="1">
    <location>
        <begin position="311"/>
        <end position="329"/>
    </location>
</feature>
<dbReference type="RefSeq" id="WP_089739193.1">
    <property type="nucleotide sequence ID" value="NZ_FOGL01000002.1"/>
</dbReference>
<evidence type="ECO:0000313" key="3">
    <source>
        <dbReference type="Proteomes" id="UP000199687"/>
    </source>
</evidence>
<dbReference type="AlphaFoldDB" id="A0A1H9MTF2"/>
<evidence type="ECO:0000313" key="2">
    <source>
        <dbReference type="EMBL" id="SER26996.1"/>
    </source>
</evidence>
<protein>
    <submittedName>
        <fullName evidence="2">Uncharacterized protein</fullName>
    </submittedName>
</protein>
<keyword evidence="1" id="KW-0472">Membrane</keyword>
<feature type="transmembrane region" description="Helical" evidence="1">
    <location>
        <begin position="27"/>
        <end position="42"/>
    </location>
</feature>
<feature type="transmembrane region" description="Helical" evidence="1">
    <location>
        <begin position="349"/>
        <end position="371"/>
    </location>
</feature>
<dbReference type="Proteomes" id="UP000199687">
    <property type="component" value="Unassembled WGS sequence"/>
</dbReference>
<feature type="transmembrane region" description="Helical" evidence="1">
    <location>
        <begin position="5"/>
        <end position="21"/>
    </location>
</feature>
<evidence type="ECO:0000256" key="1">
    <source>
        <dbReference type="SAM" id="Phobius"/>
    </source>
</evidence>
<feature type="transmembrane region" description="Helical" evidence="1">
    <location>
        <begin position="199"/>
        <end position="222"/>
    </location>
</feature>
<feature type="transmembrane region" description="Helical" evidence="1">
    <location>
        <begin position="271"/>
        <end position="290"/>
    </location>
</feature>
<sequence length="450" mass="50475">MKHSYIFFTFVFLLHILNVLFPSDRLQYALGLLAFVMLLLSFRNASKLFKILGIAFTVVGLLFFLSTDLELMDIIPMLADNLSLLTLLAVLPWMNSAVTAGRFDKLMQTLLRGNVKHLGSLYQRSTTAMMSLTAFLNVSSATIAQDVLVDNLKPVKKKIANKFIMMTTLRGYSLALPWSPLEVLLAMSIFITGVNYGELLPWMIMITIFMYLIDSLWGRYYFGKIPYPEKNEAEAASKNIHIRSKILQLIIALVSFLALVILLGKLFDMEFIFVVTILVFPFAALWAVLIKRGKSFWTIGWNKWKNSVNNMHNFIVLFVTLAFFTGSLNESPALTMIQEPVLLVADYPILILIMIQLLFIFLSMFGVHPVATMGVLGGISPLLMDILSPLSLAIILVTASVSTIPVGTYGLVVTITSMSLKQSPYLITYYNLIYSFVFGTVGIIAAYWVI</sequence>
<dbReference type="STRING" id="531814.SAMN04487944_102152"/>
<organism evidence="2 3">
    <name type="scientific">Gracilibacillus ureilyticus</name>
    <dbReference type="NCBI Taxonomy" id="531814"/>
    <lineage>
        <taxon>Bacteria</taxon>
        <taxon>Bacillati</taxon>
        <taxon>Bacillota</taxon>
        <taxon>Bacilli</taxon>
        <taxon>Bacillales</taxon>
        <taxon>Bacillaceae</taxon>
        <taxon>Gracilibacillus</taxon>
    </lineage>
</organism>
<feature type="transmembrane region" description="Helical" evidence="1">
    <location>
        <begin position="49"/>
        <end position="67"/>
    </location>
</feature>
<accession>A0A1H9MTF2</accession>
<keyword evidence="1" id="KW-1133">Transmembrane helix</keyword>
<gene>
    <name evidence="2" type="ORF">SAMN04487944_102152</name>
</gene>
<dbReference type="OrthoDB" id="2960907at2"/>
<reference evidence="2 3" key="1">
    <citation type="submission" date="2016-10" db="EMBL/GenBank/DDBJ databases">
        <authorList>
            <person name="de Groot N.N."/>
        </authorList>
    </citation>
    <scope>NUCLEOTIDE SEQUENCE [LARGE SCALE GENOMIC DNA]</scope>
    <source>
        <strain evidence="2 3">CGMCC 1.7727</strain>
    </source>
</reference>
<feature type="transmembrane region" description="Helical" evidence="1">
    <location>
        <begin position="246"/>
        <end position="265"/>
    </location>
</feature>
<feature type="transmembrane region" description="Helical" evidence="1">
    <location>
        <begin position="427"/>
        <end position="449"/>
    </location>
</feature>
<keyword evidence="3" id="KW-1185">Reference proteome</keyword>
<name>A0A1H9MTF2_9BACI</name>
<feature type="transmembrane region" description="Helical" evidence="1">
    <location>
        <begin position="392"/>
        <end position="415"/>
    </location>
</feature>
<keyword evidence="1" id="KW-0812">Transmembrane</keyword>
<proteinExistence type="predicted"/>
<feature type="transmembrane region" description="Helical" evidence="1">
    <location>
        <begin position="172"/>
        <end position="193"/>
    </location>
</feature>
<dbReference type="EMBL" id="FOGL01000002">
    <property type="protein sequence ID" value="SER26996.1"/>
    <property type="molecule type" value="Genomic_DNA"/>
</dbReference>
<feature type="transmembrane region" description="Helical" evidence="1">
    <location>
        <begin position="82"/>
        <end position="103"/>
    </location>
</feature>